<accession>A0A5B7J4W3</accession>
<dbReference type="Proteomes" id="UP000324222">
    <property type="component" value="Unassembled WGS sequence"/>
</dbReference>
<evidence type="ECO:0000313" key="2">
    <source>
        <dbReference type="Proteomes" id="UP000324222"/>
    </source>
</evidence>
<gene>
    <name evidence="1" type="ORF">E2C01_087962</name>
</gene>
<evidence type="ECO:0000313" key="1">
    <source>
        <dbReference type="EMBL" id="MPC92851.1"/>
    </source>
</evidence>
<dbReference type="EMBL" id="VSRR010092741">
    <property type="protein sequence ID" value="MPC92851.1"/>
    <property type="molecule type" value="Genomic_DNA"/>
</dbReference>
<reference evidence="1 2" key="1">
    <citation type="submission" date="2019-05" db="EMBL/GenBank/DDBJ databases">
        <title>Another draft genome of Portunus trituberculatus and its Hox gene families provides insights of decapod evolution.</title>
        <authorList>
            <person name="Jeong J.-H."/>
            <person name="Song I."/>
            <person name="Kim S."/>
            <person name="Choi T."/>
            <person name="Kim D."/>
            <person name="Ryu S."/>
            <person name="Kim W."/>
        </authorList>
    </citation>
    <scope>NUCLEOTIDE SEQUENCE [LARGE SCALE GENOMIC DNA]</scope>
    <source>
        <tissue evidence="1">Muscle</tissue>
    </source>
</reference>
<name>A0A5B7J4W3_PORTR</name>
<proteinExistence type="predicted"/>
<protein>
    <submittedName>
        <fullName evidence="1">Uncharacterized protein</fullName>
    </submittedName>
</protein>
<keyword evidence="2" id="KW-1185">Reference proteome</keyword>
<comment type="caution">
    <text evidence="1">The sequence shown here is derived from an EMBL/GenBank/DDBJ whole genome shotgun (WGS) entry which is preliminary data.</text>
</comment>
<dbReference type="AlphaFoldDB" id="A0A5B7J4W3"/>
<organism evidence="1 2">
    <name type="scientific">Portunus trituberculatus</name>
    <name type="common">Swimming crab</name>
    <name type="synonym">Neptunus trituberculatus</name>
    <dbReference type="NCBI Taxonomy" id="210409"/>
    <lineage>
        <taxon>Eukaryota</taxon>
        <taxon>Metazoa</taxon>
        <taxon>Ecdysozoa</taxon>
        <taxon>Arthropoda</taxon>
        <taxon>Crustacea</taxon>
        <taxon>Multicrustacea</taxon>
        <taxon>Malacostraca</taxon>
        <taxon>Eumalacostraca</taxon>
        <taxon>Eucarida</taxon>
        <taxon>Decapoda</taxon>
        <taxon>Pleocyemata</taxon>
        <taxon>Brachyura</taxon>
        <taxon>Eubrachyura</taxon>
        <taxon>Portunoidea</taxon>
        <taxon>Portunidae</taxon>
        <taxon>Portuninae</taxon>
        <taxon>Portunus</taxon>
    </lineage>
</organism>
<sequence>MTQSLRQQSFNACSTLKGAAPLHLIVWERGMSHRLGSDKARQQLQVGWRSVACHVSYTVRRTDTATHCQATSLAQLASWPSTNVFS</sequence>